<reference evidence="1" key="1">
    <citation type="submission" date="2023-12" db="EMBL/GenBank/DDBJ databases">
        <authorList>
            <person name="Brown T."/>
        </authorList>
    </citation>
    <scope>NUCLEOTIDE SEQUENCE</scope>
</reference>
<gene>
    <name evidence="1" type="ORF">MPIPNATIZW_LOCUS14995</name>
</gene>
<dbReference type="Proteomes" id="UP001314169">
    <property type="component" value="Chromosome 6"/>
</dbReference>
<protein>
    <submittedName>
        <fullName evidence="1">Uncharacterized protein</fullName>
    </submittedName>
</protein>
<sequence>MKKKRKKETHIKEGGGCFLDVDTGGHAFQNHRLVVAESTRCNDSVIILNCMHYYIKELDILHECSLLCLGNLCHSCCEIEVHVEKNFDYMKLYKTYNNSIWFMHSVIFLQVSSKIPHRQGFRPH</sequence>
<organism evidence="1 2">
    <name type="scientific">Pipistrellus nathusii</name>
    <name type="common">Nathusius' pipistrelle</name>
    <dbReference type="NCBI Taxonomy" id="59473"/>
    <lineage>
        <taxon>Eukaryota</taxon>
        <taxon>Metazoa</taxon>
        <taxon>Chordata</taxon>
        <taxon>Craniata</taxon>
        <taxon>Vertebrata</taxon>
        <taxon>Euteleostomi</taxon>
        <taxon>Mammalia</taxon>
        <taxon>Eutheria</taxon>
        <taxon>Laurasiatheria</taxon>
        <taxon>Chiroptera</taxon>
        <taxon>Yangochiroptera</taxon>
        <taxon>Vespertilionidae</taxon>
        <taxon>Pipistrellus</taxon>
    </lineage>
</organism>
<accession>A0ABP0A840</accession>
<name>A0ABP0A840_PIPNA</name>
<evidence type="ECO:0000313" key="1">
    <source>
        <dbReference type="EMBL" id="CAK6446689.1"/>
    </source>
</evidence>
<proteinExistence type="predicted"/>
<evidence type="ECO:0000313" key="2">
    <source>
        <dbReference type="Proteomes" id="UP001314169"/>
    </source>
</evidence>
<keyword evidence="2" id="KW-1185">Reference proteome</keyword>
<dbReference type="EMBL" id="OY882863">
    <property type="protein sequence ID" value="CAK6446689.1"/>
    <property type="molecule type" value="Genomic_DNA"/>
</dbReference>